<dbReference type="Proteomes" id="UP000183700">
    <property type="component" value="Unassembled WGS sequence"/>
</dbReference>
<proteinExistence type="predicted"/>
<accession>A0A1L8SXA6</accession>
<comment type="caution">
    <text evidence="2">The sequence shown here is derived from an EMBL/GenBank/DDBJ whole genome shotgun (WGS) entry which is preliminary data.</text>
</comment>
<dbReference type="STRING" id="319970.RV00_GL001058"/>
<keyword evidence="1" id="KW-1133">Transmembrane helix</keyword>
<reference evidence="2 3" key="1">
    <citation type="submission" date="2014-12" db="EMBL/GenBank/DDBJ databases">
        <title>Draft genome sequences of 29 type strains of Enterococci.</title>
        <authorList>
            <person name="Zhong Z."/>
            <person name="Sun Z."/>
            <person name="Liu W."/>
            <person name="Zhang W."/>
            <person name="Zhang H."/>
        </authorList>
    </citation>
    <scope>NUCLEOTIDE SEQUENCE [LARGE SCALE GENOMIC DNA]</scope>
    <source>
        <strain evidence="2 3">DSM 22802</strain>
    </source>
</reference>
<keyword evidence="1" id="KW-0812">Transmembrane</keyword>
<organism evidence="2 3">
    <name type="scientific">Enterococcus devriesei</name>
    <dbReference type="NCBI Taxonomy" id="319970"/>
    <lineage>
        <taxon>Bacteria</taxon>
        <taxon>Bacillati</taxon>
        <taxon>Bacillota</taxon>
        <taxon>Bacilli</taxon>
        <taxon>Lactobacillales</taxon>
        <taxon>Enterococcaceae</taxon>
        <taxon>Enterococcus</taxon>
    </lineage>
</organism>
<gene>
    <name evidence="2" type="ORF">RV00_GL001058</name>
</gene>
<protein>
    <submittedName>
        <fullName evidence="2">Uncharacterized protein</fullName>
    </submittedName>
</protein>
<sequence length="195" mass="22663">MNSVLNRSLIFEKNIFINELGGENVEIALIGLIGVLIGACITGIAVFSILKYIDLQHHRERELEHKVKEIETINLLNKKINEILSKRNVLMQDYVSFNSFDDCYITIDDFIYLNSFTAQNNFYLPNYMIEEFFKNISHRKVILSPEETVKIGGYTYKGGRVVMETFSEQLLEILDEKRQQLARSTKQPLHYFKAS</sequence>
<keyword evidence="3" id="KW-1185">Reference proteome</keyword>
<dbReference type="AlphaFoldDB" id="A0A1L8SXA6"/>
<evidence type="ECO:0000313" key="3">
    <source>
        <dbReference type="Proteomes" id="UP000183700"/>
    </source>
</evidence>
<evidence type="ECO:0000256" key="1">
    <source>
        <dbReference type="SAM" id="Phobius"/>
    </source>
</evidence>
<evidence type="ECO:0000313" key="2">
    <source>
        <dbReference type="EMBL" id="OJG36613.1"/>
    </source>
</evidence>
<keyword evidence="1" id="KW-0472">Membrane</keyword>
<name>A0A1L8SXA6_9ENTE</name>
<feature type="transmembrane region" description="Helical" evidence="1">
    <location>
        <begin position="27"/>
        <end position="50"/>
    </location>
</feature>
<dbReference type="EMBL" id="JXKM01000002">
    <property type="protein sequence ID" value="OJG36613.1"/>
    <property type="molecule type" value="Genomic_DNA"/>
</dbReference>